<dbReference type="GO" id="GO:0006508">
    <property type="term" value="P:proteolysis"/>
    <property type="evidence" value="ECO:0007669"/>
    <property type="project" value="UniProtKB-KW"/>
</dbReference>
<name>A0A437QST3_9GAMM</name>
<evidence type="ECO:0000259" key="5">
    <source>
        <dbReference type="PROSITE" id="PS51935"/>
    </source>
</evidence>
<dbReference type="PROSITE" id="PS51935">
    <property type="entry name" value="NLPC_P60"/>
    <property type="match status" value="1"/>
</dbReference>
<dbReference type="Gene3D" id="3.90.1720.10">
    <property type="entry name" value="endopeptidase domain like (from Nostoc punctiforme)"/>
    <property type="match status" value="1"/>
</dbReference>
<accession>A0A437QST3</accession>
<dbReference type="InterPro" id="IPR000064">
    <property type="entry name" value="NLP_P60_dom"/>
</dbReference>
<dbReference type="PROSITE" id="PS51257">
    <property type="entry name" value="PROKAR_LIPOPROTEIN"/>
    <property type="match status" value="1"/>
</dbReference>
<evidence type="ECO:0000256" key="4">
    <source>
        <dbReference type="ARBA" id="ARBA00022807"/>
    </source>
</evidence>
<dbReference type="Pfam" id="PF00877">
    <property type="entry name" value="NLPC_P60"/>
    <property type="match status" value="1"/>
</dbReference>
<sequence>MKTTQLYLFRPKFNAACWLGLAWLLLAFGTACSTVPLPKTPTQTSASTSSFQSDIPKLTADHLHLDYWLQKTANAEQTLLSLAEIKRFNQHLINILPEVIDVFAEPESYLAAAVRKMIVDLSHASTNPRFNQAGELLTTEHWQQFEQRLALENLSAQVGARFALVTSRGNLRTFPTQDAVFSSATDQQLDRFQETAVFPGEALQVLHYSQDRQWAFVRHYHYHGWLATAHFALAEKSVVQQFVEAKDFVLITGARAATNVTPEMPLASVVQLEMGVKLPRVRQHQMVIHGQNASFSYVVQLPNRQPDGSLELVSALIARNQDVAERYLPLTKANILAQAFKFLGERYGWGHDLNARDCSGFIGEVFRSFGLVLPRNTGSQGLESFGAVRSLAEASLAEKQQSLQLAQAGDLIFMPGHVMLVLGQESGETFVIHDVAGLHYFKADGSFYDSRLNGVSITPLSPLQRNPQQSYIDGIYLLKSLSREFYAD</sequence>
<dbReference type="InterPro" id="IPR038765">
    <property type="entry name" value="Papain-like_cys_pep_sf"/>
</dbReference>
<dbReference type="InterPro" id="IPR039439">
    <property type="entry name" value="SH3b1_dom"/>
</dbReference>
<dbReference type="GO" id="GO:0008234">
    <property type="term" value="F:cysteine-type peptidase activity"/>
    <property type="evidence" value="ECO:0007669"/>
    <property type="project" value="UniProtKB-KW"/>
</dbReference>
<keyword evidence="7" id="KW-1185">Reference proteome</keyword>
<evidence type="ECO:0000313" key="7">
    <source>
        <dbReference type="Proteomes" id="UP000283077"/>
    </source>
</evidence>
<proteinExistence type="inferred from homology"/>
<reference evidence="6 7" key="1">
    <citation type="submission" date="2019-01" db="EMBL/GenBank/DDBJ databases">
        <authorList>
            <person name="Chen W.-M."/>
        </authorList>
    </citation>
    <scope>NUCLEOTIDE SEQUENCE [LARGE SCALE GENOMIC DNA]</scope>
    <source>
        <strain evidence="6 7">KYPC3</strain>
    </source>
</reference>
<dbReference type="AlphaFoldDB" id="A0A437QST3"/>
<gene>
    <name evidence="6" type="ORF">EOE67_10305</name>
</gene>
<comment type="caution">
    <text evidence="6">The sequence shown here is derived from an EMBL/GenBank/DDBJ whole genome shotgun (WGS) entry which is preliminary data.</text>
</comment>
<feature type="domain" description="NlpC/P60" evidence="5">
    <location>
        <begin position="329"/>
        <end position="459"/>
    </location>
</feature>
<dbReference type="EMBL" id="SACS01000009">
    <property type="protein sequence ID" value="RVU37567.1"/>
    <property type="molecule type" value="Genomic_DNA"/>
</dbReference>
<dbReference type="Pfam" id="PF12913">
    <property type="entry name" value="SH3_6"/>
    <property type="match status" value="1"/>
</dbReference>
<dbReference type="RefSeq" id="WP_127699001.1">
    <property type="nucleotide sequence ID" value="NZ_SACS01000009.1"/>
</dbReference>
<evidence type="ECO:0000313" key="6">
    <source>
        <dbReference type="EMBL" id="RVU37567.1"/>
    </source>
</evidence>
<comment type="similarity">
    <text evidence="1">Belongs to the peptidase C40 family.</text>
</comment>
<evidence type="ECO:0000256" key="3">
    <source>
        <dbReference type="ARBA" id="ARBA00022801"/>
    </source>
</evidence>
<dbReference type="Proteomes" id="UP000283077">
    <property type="component" value="Unassembled WGS sequence"/>
</dbReference>
<keyword evidence="2" id="KW-0645">Protease</keyword>
<keyword evidence="3 6" id="KW-0378">Hydrolase</keyword>
<dbReference type="InterPro" id="IPR027017">
    <property type="entry name" value="P60_peptidase_YkfC"/>
</dbReference>
<dbReference type="PIRSF" id="PIRSF019015">
    <property type="entry name" value="P60_peptidase_YkfC"/>
    <property type="match status" value="1"/>
</dbReference>
<organism evidence="6 7">
    <name type="scientific">Rheinheimera riviphila</name>
    <dbReference type="NCBI Taxonomy" id="1834037"/>
    <lineage>
        <taxon>Bacteria</taxon>
        <taxon>Pseudomonadati</taxon>
        <taxon>Pseudomonadota</taxon>
        <taxon>Gammaproteobacteria</taxon>
        <taxon>Chromatiales</taxon>
        <taxon>Chromatiaceae</taxon>
        <taxon>Rheinheimera</taxon>
    </lineage>
</organism>
<dbReference type="OrthoDB" id="9808890at2"/>
<keyword evidence="4" id="KW-0788">Thiol protease</keyword>
<protein>
    <submittedName>
        <fullName evidence="6">Glycoside hydrolase</fullName>
    </submittedName>
</protein>
<evidence type="ECO:0000256" key="1">
    <source>
        <dbReference type="ARBA" id="ARBA00007074"/>
    </source>
</evidence>
<dbReference type="SUPFAM" id="SSF54001">
    <property type="entry name" value="Cysteine proteinases"/>
    <property type="match status" value="1"/>
</dbReference>
<evidence type="ECO:0000256" key="2">
    <source>
        <dbReference type="ARBA" id="ARBA00022670"/>
    </source>
</evidence>